<sequence length="59" mass="5979">MAVGSVPSIQMYSALKVTGHILRGVSLGALAGAAALRHWGAARDAGSLSTGDFPIIARM</sequence>
<organism evidence="1 2">
    <name type="scientific">Streptomyces siamensis</name>
    <dbReference type="NCBI Taxonomy" id="1274986"/>
    <lineage>
        <taxon>Bacteria</taxon>
        <taxon>Bacillati</taxon>
        <taxon>Actinomycetota</taxon>
        <taxon>Actinomycetes</taxon>
        <taxon>Kitasatosporales</taxon>
        <taxon>Streptomycetaceae</taxon>
        <taxon>Streptomyces</taxon>
    </lineage>
</organism>
<evidence type="ECO:0000313" key="1">
    <source>
        <dbReference type="EMBL" id="GAA5001041.1"/>
    </source>
</evidence>
<name>A0ABP9IKW3_9ACTN</name>
<keyword evidence="2" id="KW-1185">Reference proteome</keyword>
<dbReference type="Proteomes" id="UP001501759">
    <property type="component" value="Unassembled WGS sequence"/>
</dbReference>
<protein>
    <submittedName>
        <fullName evidence="1">Uncharacterized protein</fullName>
    </submittedName>
</protein>
<comment type="caution">
    <text evidence="1">The sequence shown here is derived from an EMBL/GenBank/DDBJ whole genome shotgun (WGS) entry which is preliminary data.</text>
</comment>
<gene>
    <name evidence="1" type="ORF">GCM10023335_15540</name>
</gene>
<proteinExistence type="predicted"/>
<accession>A0ABP9IKW3</accession>
<evidence type="ECO:0000313" key="2">
    <source>
        <dbReference type="Proteomes" id="UP001501759"/>
    </source>
</evidence>
<dbReference type="EMBL" id="BAABKB010000002">
    <property type="protein sequence ID" value="GAA5001041.1"/>
    <property type="molecule type" value="Genomic_DNA"/>
</dbReference>
<reference evidence="2" key="1">
    <citation type="journal article" date="2019" name="Int. J. Syst. Evol. Microbiol.">
        <title>The Global Catalogue of Microorganisms (GCM) 10K type strain sequencing project: providing services to taxonomists for standard genome sequencing and annotation.</title>
        <authorList>
            <consortium name="The Broad Institute Genomics Platform"/>
            <consortium name="The Broad Institute Genome Sequencing Center for Infectious Disease"/>
            <person name="Wu L."/>
            <person name="Ma J."/>
        </authorList>
    </citation>
    <scope>NUCLEOTIDE SEQUENCE [LARGE SCALE GENOMIC DNA]</scope>
    <source>
        <strain evidence="2">JCM 18409</strain>
    </source>
</reference>